<protein>
    <recommendedName>
        <fullName evidence="3">Tetratricopeptide repeat protein</fullName>
    </recommendedName>
</protein>
<comment type="caution">
    <text evidence="1">The sequence shown here is derived from an EMBL/GenBank/DDBJ whole genome shotgun (WGS) entry which is preliminary data.</text>
</comment>
<dbReference type="Proteomes" id="UP001300096">
    <property type="component" value="Unassembled WGS sequence"/>
</dbReference>
<dbReference type="Gene3D" id="1.25.40.10">
    <property type="entry name" value="Tetratricopeptide repeat domain"/>
    <property type="match status" value="1"/>
</dbReference>
<evidence type="ECO:0000313" key="1">
    <source>
        <dbReference type="EMBL" id="MCK2034779.1"/>
    </source>
</evidence>
<keyword evidence="2" id="KW-1185">Reference proteome</keyword>
<organism evidence="1 2">
    <name type="scientific">Microbacterium croceum</name>
    <dbReference type="NCBI Taxonomy" id="2851645"/>
    <lineage>
        <taxon>Bacteria</taxon>
        <taxon>Bacillati</taxon>
        <taxon>Actinomycetota</taxon>
        <taxon>Actinomycetes</taxon>
        <taxon>Micrococcales</taxon>
        <taxon>Microbacteriaceae</taxon>
        <taxon>Microbacterium</taxon>
    </lineage>
</organism>
<name>A0ABT0F9P4_9MICO</name>
<sequence length="653" mass="70167">MTGEIQLTISSALWAALPPDVREGSDPKALQIMVIASYLDLLSEDYGMSDEYDDALLERSRRPTRLLPFLRPHFFPDEAAPHDAEHLRDSLYRALSDIADIPLSTESAEALLTVAQVFWALSRDTTTRPDLPLKGGQPIDVSSASAGAIRQQAWIGLDGHEVDFARLKRSVRANRAKGVAATSGRGLLLRGGEITAAVARQMVQQTPASASEVGPVSLRLREENGVSTREIVWHDHGAAPRPQSGGAREPLRAMSRVADGLRESVDRLKFLSEALPIEHEAALSAAALTAGFAFVEAGRFADAREHFSTTAKITEMLSVLYPHEDAHEVRLVTALLMSALMTLASGSPDTTDLLARAASLSQSLADRDDDHVDLVTVSLTLQGMLLLQCGDATSARSAMTRAVRISTRIMRRDQQDAGSRLLLSNSLFGLATVDLSEGRAHDALAGATQSAELAATLSAGSSDELAARTLQIGALQMSSGALDVLGRTPEALDVMTDAVTLAQDLVRDEPADQRVRHLLALSLYLQGTLRLSLDRDVEAIESMSSAVTQFERLSSEMGIGQAAHLVAGPDEMHVTALFVQGALLADLGEHRRAESALLRAVGLLDGAVDRERRDRLVLALEALGEMYREQGRDADAAYAEYRAAHARGDVGPL</sequence>
<dbReference type="RefSeq" id="WP_247628238.1">
    <property type="nucleotide sequence ID" value="NZ_JAHWXN010000001.1"/>
</dbReference>
<evidence type="ECO:0000313" key="2">
    <source>
        <dbReference type="Proteomes" id="UP001300096"/>
    </source>
</evidence>
<reference evidence="1 2" key="1">
    <citation type="submission" date="2021-06" db="EMBL/GenBank/DDBJ databases">
        <title>Genome-based taxonomic framework of Microbacterium strains isolated from marine environment, the description of four new species and reclassification of four preexisting species.</title>
        <authorList>
            <person name="Lee S.D."/>
            <person name="Kim S.-M."/>
            <person name="Byeon Y.-S."/>
            <person name="Yang H.L."/>
            <person name="Kim I.S."/>
        </authorList>
    </citation>
    <scope>NUCLEOTIDE SEQUENCE [LARGE SCALE GENOMIC DNA]</scope>
    <source>
        <strain evidence="1 2">SSW1-49</strain>
    </source>
</reference>
<gene>
    <name evidence="1" type="ORF">KZC51_01410</name>
</gene>
<accession>A0ABT0F9P4</accession>
<dbReference type="InterPro" id="IPR011990">
    <property type="entry name" value="TPR-like_helical_dom_sf"/>
</dbReference>
<proteinExistence type="predicted"/>
<evidence type="ECO:0008006" key="3">
    <source>
        <dbReference type="Google" id="ProtNLM"/>
    </source>
</evidence>
<dbReference type="EMBL" id="JAHWXN010000001">
    <property type="protein sequence ID" value="MCK2034779.1"/>
    <property type="molecule type" value="Genomic_DNA"/>
</dbReference>
<dbReference type="SUPFAM" id="SSF48452">
    <property type="entry name" value="TPR-like"/>
    <property type="match status" value="1"/>
</dbReference>